<evidence type="ECO:0000313" key="7">
    <source>
        <dbReference type="Proteomes" id="UP000315010"/>
    </source>
</evidence>
<proteinExistence type="inferred from homology"/>
<protein>
    <submittedName>
        <fullName evidence="6">Creatinine amidohydrolase</fullName>
        <ecNumber evidence="6">3.5.2.10</ecNumber>
    </submittedName>
</protein>
<keyword evidence="2" id="KW-0479">Metal-binding</keyword>
<dbReference type="OrthoDB" id="9801445at2"/>
<dbReference type="GO" id="GO:0046872">
    <property type="term" value="F:metal ion binding"/>
    <property type="evidence" value="ECO:0007669"/>
    <property type="project" value="UniProtKB-KW"/>
</dbReference>
<accession>A0A5C5ZAV8</accession>
<dbReference type="RefSeq" id="WP_146401897.1">
    <property type="nucleotide sequence ID" value="NZ_SJPJ01000001.1"/>
</dbReference>
<evidence type="ECO:0000256" key="5">
    <source>
        <dbReference type="ARBA" id="ARBA00024029"/>
    </source>
</evidence>
<dbReference type="GO" id="GO:0009231">
    <property type="term" value="P:riboflavin biosynthetic process"/>
    <property type="evidence" value="ECO:0007669"/>
    <property type="project" value="TreeGrafter"/>
</dbReference>
<comment type="cofactor">
    <cofactor evidence="1">
        <name>Zn(2+)</name>
        <dbReference type="ChEBI" id="CHEBI:29105"/>
    </cofactor>
</comment>
<dbReference type="SUPFAM" id="SSF102215">
    <property type="entry name" value="Creatininase"/>
    <property type="match status" value="1"/>
</dbReference>
<evidence type="ECO:0000256" key="1">
    <source>
        <dbReference type="ARBA" id="ARBA00001947"/>
    </source>
</evidence>
<keyword evidence="4" id="KW-0862">Zinc</keyword>
<dbReference type="EC" id="3.5.2.10" evidence="6"/>
<evidence type="ECO:0000256" key="3">
    <source>
        <dbReference type="ARBA" id="ARBA00022801"/>
    </source>
</evidence>
<dbReference type="GO" id="GO:0016811">
    <property type="term" value="F:hydrolase activity, acting on carbon-nitrogen (but not peptide) bonds, in linear amides"/>
    <property type="evidence" value="ECO:0007669"/>
    <property type="project" value="TreeGrafter"/>
</dbReference>
<comment type="similarity">
    <text evidence="5">Belongs to the creatininase superfamily.</text>
</comment>
<keyword evidence="3 6" id="KW-0378">Hydrolase</keyword>
<comment type="caution">
    <text evidence="6">The sequence shown here is derived from an EMBL/GenBank/DDBJ whole genome shotgun (WGS) entry which is preliminary data.</text>
</comment>
<keyword evidence="7" id="KW-1185">Reference proteome</keyword>
<organism evidence="6 7">
    <name type="scientific">Novipirellula herctigrandis</name>
    <dbReference type="NCBI Taxonomy" id="2527986"/>
    <lineage>
        <taxon>Bacteria</taxon>
        <taxon>Pseudomonadati</taxon>
        <taxon>Planctomycetota</taxon>
        <taxon>Planctomycetia</taxon>
        <taxon>Pirellulales</taxon>
        <taxon>Pirellulaceae</taxon>
        <taxon>Novipirellula</taxon>
    </lineage>
</organism>
<evidence type="ECO:0000256" key="2">
    <source>
        <dbReference type="ARBA" id="ARBA00022723"/>
    </source>
</evidence>
<dbReference type="PANTHER" id="PTHR35005:SF1">
    <property type="entry name" value="2-AMINO-5-FORMYLAMINO-6-RIBOSYLAMINOPYRIMIDIN-4(3H)-ONE 5'-MONOPHOSPHATE DEFORMYLASE"/>
    <property type="match status" value="1"/>
</dbReference>
<gene>
    <name evidence="6" type="primary">crnA</name>
    <name evidence="6" type="ORF">CA13_57330</name>
</gene>
<dbReference type="PANTHER" id="PTHR35005">
    <property type="entry name" value="3-DEHYDRO-SCYLLO-INOSOSE HYDROLASE"/>
    <property type="match status" value="1"/>
</dbReference>
<reference evidence="6 7" key="1">
    <citation type="submission" date="2019-02" db="EMBL/GenBank/DDBJ databases">
        <title>Deep-cultivation of Planctomycetes and their phenomic and genomic characterization uncovers novel biology.</title>
        <authorList>
            <person name="Wiegand S."/>
            <person name="Jogler M."/>
            <person name="Boedeker C."/>
            <person name="Pinto D."/>
            <person name="Vollmers J."/>
            <person name="Rivas-Marin E."/>
            <person name="Kohn T."/>
            <person name="Peeters S.H."/>
            <person name="Heuer A."/>
            <person name="Rast P."/>
            <person name="Oberbeckmann S."/>
            <person name="Bunk B."/>
            <person name="Jeske O."/>
            <person name="Meyerdierks A."/>
            <person name="Storesund J.E."/>
            <person name="Kallscheuer N."/>
            <person name="Luecker S."/>
            <person name="Lage O.M."/>
            <person name="Pohl T."/>
            <person name="Merkel B.J."/>
            <person name="Hornburger P."/>
            <person name="Mueller R.-W."/>
            <person name="Bruemmer F."/>
            <person name="Labrenz M."/>
            <person name="Spormann A.M."/>
            <person name="Op Den Camp H."/>
            <person name="Overmann J."/>
            <person name="Amann R."/>
            <person name="Jetten M.S.M."/>
            <person name="Mascher T."/>
            <person name="Medema M.H."/>
            <person name="Devos D.P."/>
            <person name="Kaster A.-K."/>
            <person name="Ovreas L."/>
            <person name="Rohde M."/>
            <person name="Galperin M.Y."/>
            <person name="Jogler C."/>
        </authorList>
    </citation>
    <scope>NUCLEOTIDE SEQUENCE [LARGE SCALE GENOMIC DNA]</scope>
    <source>
        <strain evidence="6 7">CA13</strain>
    </source>
</reference>
<dbReference type="InterPro" id="IPR003785">
    <property type="entry name" value="Creatininase/forma_Hydrolase"/>
</dbReference>
<dbReference type="Proteomes" id="UP000315010">
    <property type="component" value="Unassembled WGS sequence"/>
</dbReference>
<evidence type="ECO:0000313" key="6">
    <source>
        <dbReference type="EMBL" id="TWT84257.1"/>
    </source>
</evidence>
<dbReference type="AlphaFoldDB" id="A0A5C5ZAV8"/>
<dbReference type="Gene3D" id="3.40.50.10310">
    <property type="entry name" value="Creatininase"/>
    <property type="match status" value="1"/>
</dbReference>
<dbReference type="GO" id="GO:0047789">
    <property type="term" value="F:creatininase activity"/>
    <property type="evidence" value="ECO:0007669"/>
    <property type="project" value="UniProtKB-EC"/>
</dbReference>
<dbReference type="EMBL" id="SJPJ01000001">
    <property type="protein sequence ID" value="TWT84257.1"/>
    <property type="molecule type" value="Genomic_DNA"/>
</dbReference>
<name>A0A5C5ZAV8_9BACT</name>
<dbReference type="InterPro" id="IPR024087">
    <property type="entry name" value="Creatininase-like_sf"/>
</dbReference>
<evidence type="ECO:0000256" key="4">
    <source>
        <dbReference type="ARBA" id="ARBA00022833"/>
    </source>
</evidence>
<dbReference type="Pfam" id="PF02633">
    <property type="entry name" value="Creatininase"/>
    <property type="match status" value="1"/>
</dbReference>
<sequence>MHEWSQLSSDEVAALDRNLPVILPIGLVEAHGPHLATSVDMDTAAYFARRTAENTGAILLPMLPYGFADEMAEYVGTLGVRAETMSRIIDDLSCRLCSHGFKRQIFLSGHGANKLPTEMAFYRIWETYPDLQAVYWNYWTEAGLTNISHADKGETEIALAVGTKSHMDRVKDFKVKKPWYRIRSRAEICPGTGGINGSPSEAVFSEGERMREDIVRILTEKVSAIIRSAE</sequence>